<keyword evidence="3" id="KW-1185">Reference proteome</keyword>
<feature type="domain" description="N-acetyltransferase" evidence="1">
    <location>
        <begin position="1"/>
        <end position="162"/>
    </location>
</feature>
<evidence type="ECO:0000313" key="2">
    <source>
        <dbReference type="EMBL" id="MFD1946175.1"/>
    </source>
</evidence>
<dbReference type="PANTHER" id="PTHR43138">
    <property type="entry name" value="ACETYLTRANSFERASE, GNAT FAMILY"/>
    <property type="match status" value="1"/>
</dbReference>
<dbReference type="RefSeq" id="WP_343916083.1">
    <property type="nucleotide sequence ID" value="NZ_BAAAJT010000002.1"/>
</dbReference>
<dbReference type="InterPro" id="IPR016181">
    <property type="entry name" value="Acyl_CoA_acyltransferase"/>
</dbReference>
<dbReference type="EC" id="2.3.-.-" evidence="2"/>
<reference evidence="3" key="1">
    <citation type="journal article" date="2019" name="Int. J. Syst. Evol. Microbiol.">
        <title>The Global Catalogue of Microorganisms (GCM) 10K type strain sequencing project: providing services to taxonomists for standard genome sequencing and annotation.</title>
        <authorList>
            <consortium name="The Broad Institute Genomics Platform"/>
            <consortium name="The Broad Institute Genome Sequencing Center for Infectious Disease"/>
            <person name="Wu L."/>
            <person name="Ma J."/>
        </authorList>
    </citation>
    <scope>NUCLEOTIDE SEQUENCE [LARGE SCALE GENOMIC DNA]</scope>
    <source>
        <strain evidence="3">CGMCC 1.12477</strain>
    </source>
</reference>
<keyword evidence="2" id="KW-0012">Acyltransferase</keyword>
<evidence type="ECO:0000259" key="1">
    <source>
        <dbReference type="PROSITE" id="PS51186"/>
    </source>
</evidence>
<dbReference type="PANTHER" id="PTHR43138:SF1">
    <property type="entry name" value="N-ACETYLTRANSFERASE ACA1"/>
    <property type="match status" value="1"/>
</dbReference>
<dbReference type="Pfam" id="PF00583">
    <property type="entry name" value="Acetyltransf_1"/>
    <property type="match status" value="1"/>
</dbReference>
<dbReference type="Gene3D" id="3.40.630.30">
    <property type="match status" value="1"/>
</dbReference>
<comment type="caution">
    <text evidence="2">The sequence shown here is derived from an EMBL/GenBank/DDBJ whole genome shotgun (WGS) entry which is preliminary data.</text>
</comment>
<keyword evidence="2" id="KW-0808">Transferase</keyword>
<dbReference type="GO" id="GO:0016746">
    <property type="term" value="F:acyltransferase activity"/>
    <property type="evidence" value="ECO:0007669"/>
    <property type="project" value="UniProtKB-KW"/>
</dbReference>
<organism evidence="2 3">
    <name type="scientific">Nocardioides aestuarii</name>
    <dbReference type="NCBI Taxonomy" id="252231"/>
    <lineage>
        <taxon>Bacteria</taxon>
        <taxon>Bacillati</taxon>
        <taxon>Actinomycetota</taxon>
        <taxon>Actinomycetes</taxon>
        <taxon>Propionibacteriales</taxon>
        <taxon>Nocardioidaceae</taxon>
        <taxon>Nocardioides</taxon>
    </lineage>
</organism>
<dbReference type="Proteomes" id="UP001597351">
    <property type="component" value="Unassembled WGS sequence"/>
</dbReference>
<name>A0ABW4TIF9_9ACTN</name>
<accession>A0ABW4TIF9</accession>
<gene>
    <name evidence="2" type="ORF">ACFSDE_05185</name>
</gene>
<protein>
    <submittedName>
        <fullName evidence="2">GNAT family N-acetyltransferase</fullName>
        <ecNumber evidence="2">2.3.-.-</ecNumber>
    </submittedName>
</protein>
<evidence type="ECO:0000313" key="3">
    <source>
        <dbReference type="Proteomes" id="UP001597351"/>
    </source>
</evidence>
<dbReference type="EMBL" id="JBHUGD010000003">
    <property type="protein sequence ID" value="MFD1946175.1"/>
    <property type="molecule type" value="Genomic_DNA"/>
</dbReference>
<proteinExistence type="predicted"/>
<dbReference type="InterPro" id="IPR052742">
    <property type="entry name" value="Mito_N-acetyltransferase"/>
</dbReference>
<dbReference type="PROSITE" id="PS51186">
    <property type="entry name" value="GNAT"/>
    <property type="match status" value="1"/>
</dbReference>
<sequence>MTIREAVEGDWERIWPIFRETVAAGETYAFPEDLTSQEAAALWMERPPGRTVVLEEDGVLLGTAKMGPNRGGRGAHVGTASFMVSPQARGRGVGRRLGEHVVAWHREQGFRAIQFNAVVETNTAAVALWHSLGFVTIGTVPAAYDSREHGYVGLHVMHLDLTGPLGTRGRVAP</sequence>
<dbReference type="SUPFAM" id="SSF55729">
    <property type="entry name" value="Acyl-CoA N-acyltransferases (Nat)"/>
    <property type="match status" value="1"/>
</dbReference>
<dbReference type="InterPro" id="IPR000182">
    <property type="entry name" value="GNAT_dom"/>
</dbReference>